<dbReference type="Proteomes" id="UP000583929">
    <property type="component" value="Unassembled WGS sequence"/>
</dbReference>
<dbReference type="AlphaFoldDB" id="A0A7J6DX80"/>
<name>A0A7J6DX80_CANSA</name>
<keyword evidence="3" id="KW-1185">Reference proteome</keyword>
<feature type="region of interest" description="Disordered" evidence="1">
    <location>
        <begin position="475"/>
        <end position="495"/>
    </location>
</feature>
<feature type="compositionally biased region" description="Basic and acidic residues" evidence="1">
    <location>
        <begin position="475"/>
        <end position="489"/>
    </location>
</feature>
<protein>
    <recommendedName>
        <fullName evidence="4">DUF4283 domain-containing protein</fullName>
    </recommendedName>
</protein>
<organism evidence="2 3">
    <name type="scientific">Cannabis sativa</name>
    <name type="common">Hemp</name>
    <name type="synonym">Marijuana</name>
    <dbReference type="NCBI Taxonomy" id="3483"/>
    <lineage>
        <taxon>Eukaryota</taxon>
        <taxon>Viridiplantae</taxon>
        <taxon>Streptophyta</taxon>
        <taxon>Embryophyta</taxon>
        <taxon>Tracheophyta</taxon>
        <taxon>Spermatophyta</taxon>
        <taxon>Magnoliopsida</taxon>
        <taxon>eudicotyledons</taxon>
        <taxon>Gunneridae</taxon>
        <taxon>Pentapetalae</taxon>
        <taxon>rosids</taxon>
        <taxon>fabids</taxon>
        <taxon>Rosales</taxon>
        <taxon>Cannabaceae</taxon>
        <taxon>Cannabis</taxon>
    </lineage>
</organism>
<comment type="caution">
    <text evidence="2">The sequence shown here is derived from an EMBL/GenBank/DDBJ whole genome shotgun (WGS) entry which is preliminary data.</text>
</comment>
<reference evidence="2 3" key="1">
    <citation type="journal article" date="2020" name="bioRxiv">
        <title>Sequence and annotation of 42 cannabis genomes reveals extensive copy number variation in cannabinoid synthesis and pathogen resistance genes.</title>
        <authorList>
            <person name="Mckernan K.J."/>
            <person name="Helbert Y."/>
            <person name="Kane L.T."/>
            <person name="Ebling H."/>
            <person name="Zhang L."/>
            <person name="Liu B."/>
            <person name="Eaton Z."/>
            <person name="Mclaughlin S."/>
            <person name="Kingan S."/>
            <person name="Baybayan P."/>
            <person name="Concepcion G."/>
            <person name="Jordan M."/>
            <person name="Riva A."/>
            <person name="Barbazuk W."/>
            <person name="Harkins T."/>
        </authorList>
    </citation>
    <scope>NUCLEOTIDE SEQUENCE [LARGE SCALE GENOMIC DNA]</scope>
    <source>
        <strain evidence="3">cv. Jamaican Lion 4</strain>
        <tissue evidence="2">Leaf</tissue>
    </source>
</reference>
<feature type="region of interest" description="Disordered" evidence="1">
    <location>
        <begin position="335"/>
        <end position="356"/>
    </location>
</feature>
<evidence type="ECO:0000256" key="1">
    <source>
        <dbReference type="SAM" id="MobiDB-lite"/>
    </source>
</evidence>
<accession>A0A7J6DX80</accession>
<proteinExistence type="predicted"/>
<evidence type="ECO:0000313" key="3">
    <source>
        <dbReference type="Proteomes" id="UP000583929"/>
    </source>
</evidence>
<evidence type="ECO:0008006" key="4">
    <source>
        <dbReference type="Google" id="ProtNLM"/>
    </source>
</evidence>
<evidence type="ECO:0000313" key="2">
    <source>
        <dbReference type="EMBL" id="KAF4350765.1"/>
    </source>
</evidence>
<sequence length="547" mass="59179">MESIIATNSPLKGKCFSCNETSVNLAPCASSLNALASCCLYGKVIALMVVEEPYVVEFVAKVWNKQVSVLAKGDGSKDSNVFRFGFASAEDRNWALLHGPWCIRGLGHQRRGCSLSSPVMVTNVNGTPFPMFGPWLSTAFAYRDVFSGPKPLGSHRLLAATQRKATGKLISLPATMAGGGEDPKLINSNQRRAWLPKSGPFRSVKAIASFGRGKNTEGLDEGKAPACFPIVVLNEKDRPKKGIQDLNEETVGDNGLCAGPSSNGSRLGDNGGPTLVISDGVASNPNGINELGIGPTPLGPCLSTNEQTNLCVTSLTIGPSLPDGSFKPYGPELKESNGFASNEGGNGKPRDKGCSSLVINNGGNAQKGIGQAEKPTSLVPSIEPDVVCGTKVHSDEEKALTKFFHAQEKLLYDLKNFGELDLYEIRKIGGDIGVPASSKINKRTTPFKKRKFEASASLCSRPHKIHRKHPDVVRDFPWDTNQRDNDSRVGQRQQEATATADQLQYLGLDTIRLFLIMLSQEVDEIQSKLKRTVLFEQKFHEDFVTFK</sequence>
<gene>
    <name evidence="2" type="ORF">G4B88_000912</name>
</gene>
<dbReference type="EMBL" id="JAATIQ010000585">
    <property type="protein sequence ID" value="KAF4350765.1"/>
    <property type="molecule type" value="Genomic_DNA"/>
</dbReference>